<accession>A0A1Y6K617</accession>
<feature type="domain" description="Helix-turn-helix conjugative transposon-like" evidence="1">
    <location>
        <begin position="19"/>
        <end position="83"/>
    </location>
</feature>
<dbReference type="KEGG" id="abat:CFX1CAM_0974"/>
<dbReference type="OrthoDB" id="9801453at2"/>
<protein>
    <recommendedName>
        <fullName evidence="1">Helix-turn-helix conjugative transposon-like domain-containing protein</fullName>
    </recommendedName>
</protein>
<keyword evidence="3" id="KW-1185">Reference proteome</keyword>
<name>A0A1Y6K617_9CHLR</name>
<organism evidence="2 3">
    <name type="scientific">Candidatus Brevifilum fermentans</name>
    <dbReference type="NCBI Taxonomy" id="1986204"/>
    <lineage>
        <taxon>Bacteria</taxon>
        <taxon>Bacillati</taxon>
        <taxon>Chloroflexota</taxon>
        <taxon>Anaerolineae</taxon>
        <taxon>Anaerolineales</taxon>
        <taxon>Anaerolineaceae</taxon>
        <taxon>Candidatus Brevifilum</taxon>
    </lineage>
</organism>
<dbReference type="EMBL" id="LT859958">
    <property type="protein sequence ID" value="SMX54039.1"/>
    <property type="molecule type" value="Genomic_DNA"/>
</dbReference>
<sequence>MTGQTFEPQTQHMRKLVPFRVIVCAVAKDPEAMDKVIAHYNPYIIHLSNRPTRDEDGYFVRLPNAEIEARLISRLIHAVVQFKIKTRSS</sequence>
<dbReference type="InterPro" id="IPR024760">
    <property type="entry name" value="HTH_dom_conjug_TS-like"/>
</dbReference>
<dbReference type="AlphaFoldDB" id="A0A1Y6K617"/>
<evidence type="ECO:0000313" key="3">
    <source>
        <dbReference type="Proteomes" id="UP000195514"/>
    </source>
</evidence>
<gene>
    <name evidence="2" type="ORF">CFX1CAM_0974</name>
</gene>
<dbReference type="Pfam" id="PF12645">
    <property type="entry name" value="HTH_16"/>
    <property type="match status" value="1"/>
</dbReference>
<proteinExistence type="predicted"/>
<evidence type="ECO:0000313" key="2">
    <source>
        <dbReference type="EMBL" id="SMX54039.1"/>
    </source>
</evidence>
<dbReference type="Proteomes" id="UP000195514">
    <property type="component" value="Chromosome I"/>
</dbReference>
<evidence type="ECO:0000259" key="1">
    <source>
        <dbReference type="Pfam" id="PF12645"/>
    </source>
</evidence>
<reference evidence="3" key="1">
    <citation type="submission" date="2017-05" db="EMBL/GenBank/DDBJ databases">
        <authorList>
            <person name="Kirkegaard R."/>
            <person name="Mcilroy J S."/>
        </authorList>
    </citation>
    <scope>NUCLEOTIDE SEQUENCE [LARGE SCALE GENOMIC DNA]</scope>
</reference>